<protein>
    <submittedName>
        <fullName evidence="1">Uncharacterized protein</fullName>
    </submittedName>
</protein>
<sequence>MEDGPDFDLDLGQTLPRTADLLGRIAAILRLELSYFLGDPDNPAPQPVSPPTDELRELLRLFHAIEDADTRRAAINLVRLLQARDGEA</sequence>
<proteinExistence type="predicted"/>
<name>A0A509EEU5_9HYPH</name>
<dbReference type="OrthoDB" id="9852642at2"/>
<organism evidence="1 2">
    <name type="scientific">Methylobacterium symbioticum</name>
    <dbReference type="NCBI Taxonomy" id="2584084"/>
    <lineage>
        <taxon>Bacteria</taxon>
        <taxon>Pseudomonadati</taxon>
        <taxon>Pseudomonadota</taxon>
        <taxon>Alphaproteobacteria</taxon>
        <taxon>Hyphomicrobiales</taxon>
        <taxon>Methylobacteriaceae</taxon>
        <taxon>Methylobacterium</taxon>
    </lineage>
</organism>
<dbReference type="RefSeq" id="WP_142583331.1">
    <property type="nucleotide sequence ID" value="NZ_CABFPH010000031.1"/>
</dbReference>
<evidence type="ECO:0000313" key="2">
    <source>
        <dbReference type="Proteomes" id="UP000410984"/>
    </source>
</evidence>
<keyword evidence="2" id="KW-1185">Reference proteome</keyword>
<dbReference type="AlphaFoldDB" id="A0A509EEU5"/>
<dbReference type="Proteomes" id="UP000410984">
    <property type="component" value="Unassembled WGS sequence"/>
</dbReference>
<dbReference type="EMBL" id="CABFPH010000031">
    <property type="protein sequence ID" value="VUD71969.1"/>
    <property type="molecule type" value="Genomic_DNA"/>
</dbReference>
<reference evidence="1 2" key="1">
    <citation type="submission" date="2019-06" db="EMBL/GenBank/DDBJ databases">
        <authorList>
            <person name="Rodrigo-Torres L."/>
            <person name="Arahal R. D."/>
            <person name="Lucena T."/>
        </authorList>
    </citation>
    <scope>NUCLEOTIDE SEQUENCE [LARGE SCALE GENOMIC DNA]</scope>
    <source>
        <strain evidence="1 2">SB0023/3</strain>
    </source>
</reference>
<gene>
    <name evidence="1" type="ORF">MET9862_02561</name>
</gene>
<accession>A0A509EEU5</accession>
<evidence type="ECO:0000313" key="1">
    <source>
        <dbReference type="EMBL" id="VUD71969.1"/>
    </source>
</evidence>